<organism evidence="1 2">
    <name type="scientific">Sanghuangporus baumii</name>
    <name type="common">Phellinus baumii</name>
    <dbReference type="NCBI Taxonomy" id="108892"/>
    <lineage>
        <taxon>Eukaryota</taxon>
        <taxon>Fungi</taxon>
        <taxon>Dikarya</taxon>
        <taxon>Basidiomycota</taxon>
        <taxon>Agaricomycotina</taxon>
        <taxon>Agaricomycetes</taxon>
        <taxon>Hymenochaetales</taxon>
        <taxon>Hymenochaetaceae</taxon>
        <taxon>Sanghuangporus</taxon>
    </lineage>
</organism>
<protein>
    <submittedName>
        <fullName evidence="1">Phosphoglycerate mutase-like protein</fullName>
    </submittedName>
</protein>
<evidence type="ECO:0000313" key="1">
    <source>
        <dbReference type="EMBL" id="OCB86685.1"/>
    </source>
</evidence>
<evidence type="ECO:0000313" key="2">
    <source>
        <dbReference type="Proteomes" id="UP000757232"/>
    </source>
</evidence>
<accession>A0A9Q5N284</accession>
<dbReference type="AlphaFoldDB" id="A0A9Q5N284"/>
<name>A0A9Q5N284_SANBA</name>
<comment type="caution">
    <text evidence="1">The sequence shown here is derived from an EMBL/GenBank/DDBJ whole genome shotgun (WGS) entry which is preliminary data.</text>
</comment>
<dbReference type="Pfam" id="PF00300">
    <property type="entry name" value="His_Phos_1"/>
    <property type="match status" value="1"/>
</dbReference>
<reference evidence="1" key="1">
    <citation type="submission" date="2016-06" db="EMBL/GenBank/DDBJ databases">
        <title>Draft Genome sequence of the fungus Inonotus baumii.</title>
        <authorList>
            <person name="Zhu H."/>
            <person name="Lin W."/>
        </authorList>
    </citation>
    <scope>NUCLEOTIDE SEQUENCE</scope>
    <source>
        <strain evidence="1">821</strain>
    </source>
</reference>
<dbReference type="OrthoDB" id="354304at2759"/>
<dbReference type="EMBL" id="LNZH02000199">
    <property type="protein sequence ID" value="OCB86685.1"/>
    <property type="molecule type" value="Genomic_DNA"/>
</dbReference>
<dbReference type="Proteomes" id="UP000757232">
    <property type="component" value="Unassembled WGS sequence"/>
</dbReference>
<keyword evidence="2" id="KW-1185">Reference proteome</keyword>
<dbReference type="SUPFAM" id="SSF53254">
    <property type="entry name" value="Phosphoglycerate mutase-like"/>
    <property type="match status" value="1"/>
</dbReference>
<proteinExistence type="predicted"/>
<gene>
    <name evidence="1" type="ORF">A7U60_g6143</name>
</gene>
<dbReference type="Gene3D" id="3.40.50.1240">
    <property type="entry name" value="Phosphoglycerate mutase-like"/>
    <property type="match status" value="1"/>
</dbReference>
<sequence length="143" mass="15992">MGELQGVKIGQYDKSKLPKSVETGPQFTRRAISWWMETIERKLPTLPIQSRAYNILIVSHGAFISTLTRELVLSKRLDAAPNVAIGPCFNTSITTIAMRRDGRGVLERFADISHLLMPAVATNADEIPQESVKDTNNKIENRE</sequence>
<dbReference type="InterPro" id="IPR013078">
    <property type="entry name" value="His_Pase_superF_clade-1"/>
</dbReference>
<dbReference type="InterPro" id="IPR029033">
    <property type="entry name" value="His_PPase_superfam"/>
</dbReference>